<dbReference type="AlphaFoldDB" id="A0A7R9CNX4"/>
<protein>
    <submittedName>
        <fullName evidence="2">Uncharacterized protein</fullName>
    </submittedName>
</protein>
<gene>
    <name evidence="2" type="ORF">TCEB3V08_LOCUS4966</name>
</gene>
<proteinExistence type="predicted"/>
<dbReference type="EMBL" id="OC317843">
    <property type="protein sequence ID" value="CAD7399342.1"/>
    <property type="molecule type" value="Genomic_DNA"/>
</dbReference>
<evidence type="ECO:0000256" key="1">
    <source>
        <dbReference type="SAM" id="MobiDB-lite"/>
    </source>
</evidence>
<name>A0A7R9CNX4_TIMCR</name>
<reference evidence="2" key="1">
    <citation type="submission" date="2020-11" db="EMBL/GenBank/DDBJ databases">
        <authorList>
            <person name="Tran Van P."/>
        </authorList>
    </citation>
    <scope>NUCLEOTIDE SEQUENCE</scope>
</reference>
<feature type="region of interest" description="Disordered" evidence="1">
    <location>
        <begin position="1"/>
        <end position="21"/>
    </location>
</feature>
<feature type="compositionally biased region" description="Polar residues" evidence="1">
    <location>
        <begin position="1"/>
        <end position="18"/>
    </location>
</feature>
<evidence type="ECO:0000313" key="2">
    <source>
        <dbReference type="EMBL" id="CAD7399342.1"/>
    </source>
</evidence>
<sequence length="113" mass="12268">MGDTSSVKQPVSGGSASVGNMRDGSLLVGLLSVKSCKAIRFHLLVVVMVLLSRFLIRVEGLPWPIDHLALIIAGQTPGVMIASFKLESYSPSFRRFLTRSPRRLLTVSRSLGD</sequence>
<accession>A0A7R9CNX4</accession>
<organism evidence="2">
    <name type="scientific">Timema cristinae</name>
    <name type="common">Walking stick</name>
    <dbReference type="NCBI Taxonomy" id="61476"/>
    <lineage>
        <taxon>Eukaryota</taxon>
        <taxon>Metazoa</taxon>
        <taxon>Ecdysozoa</taxon>
        <taxon>Arthropoda</taxon>
        <taxon>Hexapoda</taxon>
        <taxon>Insecta</taxon>
        <taxon>Pterygota</taxon>
        <taxon>Neoptera</taxon>
        <taxon>Polyneoptera</taxon>
        <taxon>Phasmatodea</taxon>
        <taxon>Timematodea</taxon>
        <taxon>Timematoidea</taxon>
        <taxon>Timematidae</taxon>
        <taxon>Timema</taxon>
    </lineage>
</organism>